<organism evidence="1 2">
    <name type="scientific">Solanum verrucosum</name>
    <dbReference type="NCBI Taxonomy" id="315347"/>
    <lineage>
        <taxon>Eukaryota</taxon>
        <taxon>Viridiplantae</taxon>
        <taxon>Streptophyta</taxon>
        <taxon>Embryophyta</taxon>
        <taxon>Tracheophyta</taxon>
        <taxon>Spermatophyta</taxon>
        <taxon>Magnoliopsida</taxon>
        <taxon>eudicotyledons</taxon>
        <taxon>Gunneridae</taxon>
        <taxon>Pentapetalae</taxon>
        <taxon>asterids</taxon>
        <taxon>lamiids</taxon>
        <taxon>Solanales</taxon>
        <taxon>Solanaceae</taxon>
        <taxon>Solanoideae</taxon>
        <taxon>Solaneae</taxon>
        <taxon>Solanum</taxon>
    </lineage>
</organism>
<protein>
    <submittedName>
        <fullName evidence="1">Uncharacterized protein</fullName>
    </submittedName>
</protein>
<reference evidence="1" key="1">
    <citation type="submission" date="2023-08" db="EMBL/GenBank/DDBJ databases">
        <title>A de novo genome assembly of Solanum verrucosum Schlechtendal, a Mexican diploid species geographically isolated from the other diploid A-genome species in potato relatives.</title>
        <authorList>
            <person name="Hosaka K."/>
        </authorList>
    </citation>
    <scope>NUCLEOTIDE SEQUENCE</scope>
    <source>
        <tissue evidence="1">Young leaves</tissue>
    </source>
</reference>
<name>A0AAF0TSE0_SOLVR</name>
<accession>A0AAF0TSE0</accession>
<gene>
    <name evidence="1" type="ORF">MTR67_017635</name>
</gene>
<dbReference type="EMBL" id="CP133615">
    <property type="protein sequence ID" value="WMV24250.1"/>
    <property type="molecule type" value="Genomic_DNA"/>
</dbReference>
<keyword evidence="2" id="KW-1185">Reference proteome</keyword>
<sequence>MKGDHWDVTGIRVKLDYRICAAADNSASLVRIVDQLDDSPFGVVHRRLAPSFSFVCSWSLGGMVLLRGTSQ</sequence>
<evidence type="ECO:0000313" key="1">
    <source>
        <dbReference type="EMBL" id="WMV24250.1"/>
    </source>
</evidence>
<proteinExistence type="predicted"/>
<dbReference type="Proteomes" id="UP001234989">
    <property type="component" value="Chromosome 4"/>
</dbReference>
<evidence type="ECO:0000313" key="2">
    <source>
        <dbReference type="Proteomes" id="UP001234989"/>
    </source>
</evidence>
<dbReference type="AlphaFoldDB" id="A0AAF0TSE0"/>